<sequence length="275" mass="30657">MPGSLDEWRTRTGGFVPRPDFDDYAQKYSRYFAMQRRDGILELRMHTDDGPAQFDFAVHNAWAQAWLEIGNDPENEVLILTGTGDRWLGAPDPAPAESARRTTSGPFPPDFGYEHGYYDATKLMENFVFGIDIPTIAAINGPSIAHTEFALLCDITLAAETATITDPHFLVGTAPGDGQQLTLQEILGTKRASYHLYTGRPIDAREALELGLVNEVLPPTKLLPRARELAETIMKQPRTTRRLTHAIATRPWKRRLVHDLGFGVAHEMFGISTGR</sequence>
<reference evidence="2 3" key="1">
    <citation type="submission" date="2019-12" db="EMBL/GenBank/DDBJ databases">
        <title>Nocardia sp. nov. ET3-3 isolated from soil.</title>
        <authorList>
            <person name="Kanchanasin P."/>
            <person name="Tanasupawat S."/>
            <person name="Yuki M."/>
            <person name="Kudo T."/>
        </authorList>
    </citation>
    <scope>NUCLEOTIDE SEQUENCE [LARGE SCALE GENOMIC DNA]</scope>
    <source>
        <strain evidence="2 3">ET3-3</strain>
    </source>
</reference>
<dbReference type="InterPro" id="IPR001753">
    <property type="entry name" value="Enoyl-CoA_hydra/iso"/>
</dbReference>
<proteinExistence type="inferred from homology"/>
<accession>A0A7K1V8K0</accession>
<dbReference type="Proteomes" id="UP000466794">
    <property type="component" value="Unassembled WGS sequence"/>
</dbReference>
<dbReference type="GO" id="GO:0016853">
    <property type="term" value="F:isomerase activity"/>
    <property type="evidence" value="ECO:0007669"/>
    <property type="project" value="UniProtKB-KW"/>
</dbReference>
<dbReference type="SUPFAM" id="SSF52096">
    <property type="entry name" value="ClpP/crotonase"/>
    <property type="match status" value="1"/>
</dbReference>
<evidence type="ECO:0000256" key="1">
    <source>
        <dbReference type="ARBA" id="ARBA00005254"/>
    </source>
</evidence>
<dbReference type="Gene3D" id="3.90.226.10">
    <property type="entry name" value="2-enoyl-CoA Hydratase, Chain A, domain 1"/>
    <property type="match status" value="1"/>
</dbReference>
<dbReference type="PANTHER" id="PTHR43802:SF1">
    <property type="entry name" value="IP11341P-RELATED"/>
    <property type="match status" value="1"/>
</dbReference>
<dbReference type="RefSeq" id="WP_157392369.1">
    <property type="nucleotide sequence ID" value="NZ_WRPP01000010.1"/>
</dbReference>
<dbReference type="InterPro" id="IPR029045">
    <property type="entry name" value="ClpP/crotonase-like_dom_sf"/>
</dbReference>
<protein>
    <submittedName>
        <fullName evidence="2">Enoyl-CoA hydratase/isomerase family protein</fullName>
    </submittedName>
</protein>
<gene>
    <name evidence="2" type="ORF">GPX89_36960</name>
</gene>
<dbReference type="PANTHER" id="PTHR43802">
    <property type="entry name" value="ENOYL-COA HYDRATASE"/>
    <property type="match status" value="1"/>
</dbReference>
<dbReference type="AlphaFoldDB" id="A0A7K1V8K0"/>
<comment type="caution">
    <text evidence="2">The sequence shown here is derived from an EMBL/GenBank/DDBJ whole genome shotgun (WGS) entry which is preliminary data.</text>
</comment>
<evidence type="ECO:0000313" key="2">
    <source>
        <dbReference type="EMBL" id="MVU82812.1"/>
    </source>
</evidence>
<comment type="similarity">
    <text evidence="1">Belongs to the enoyl-CoA hydratase/isomerase family.</text>
</comment>
<name>A0A7K1V8K0_9NOCA</name>
<organism evidence="2 3">
    <name type="scientific">Nocardia terrae</name>
    <dbReference type="NCBI Taxonomy" id="2675851"/>
    <lineage>
        <taxon>Bacteria</taxon>
        <taxon>Bacillati</taxon>
        <taxon>Actinomycetota</taxon>
        <taxon>Actinomycetes</taxon>
        <taxon>Mycobacteriales</taxon>
        <taxon>Nocardiaceae</taxon>
        <taxon>Nocardia</taxon>
    </lineage>
</organism>
<keyword evidence="3" id="KW-1185">Reference proteome</keyword>
<dbReference type="CDD" id="cd06558">
    <property type="entry name" value="crotonase-like"/>
    <property type="match status" value="1"/>
</dbReference>
<dbReference type="EMBL" id="WRPP01000010">
    <property type="protein sequence ID" value="MVU82812.1"/>
    <property type="molecule type" value="Genomic_DNA"/>
</dbReference>
<dbReference type="Pfam" id="PF00378">
    <property type="entry name" value="ECH_1"/>
    <property type="match status" value="1"/>
</dbReference>
<keyword evidence="2" id="KW-0413">Isomerase</keyword>
<evidence type="ECO:0000313" key="3">
    <source>
        <dbReference type="Proteomes" id="UP000466794"/>
    </source>
</evidence>